<evidence type="ECO:0000256" key="1">
    <source>
        <dbReference type="SAM" id="Phobius"/>
    </source>
</evidence>
<gene>
    <name evidence="2" type="ORF">GCM10023116_33480</name>
</gene>
<feature type="transmembrane region" description="Helical" evidence="1">
    <location>
        <begin position="97"/>
        <end position="116"/>
    </location>
</feature>
<accession>A0ABP8V7Q1</accession>
<keyword evidence="1" id="KW-0472">Membrane</keyword>
<protein>
    <submittedName>
        <fullName evidence="2">Uncharacterized protein</fullName>
    </submittedName>
</protein>
<keyword evidence="3" id="KW-1185">Reference proteome</keyword>
<organism evidence="2 3">
    <name type="scientific">Kistimonas scapharcae</name>
    <dbReference type="NCBI Taxonomy" id="1036133"/>
    <lineage>
        <taxon>Bacteria</taxon>
        <taxon>Pseudomonadati</taxon>
        <taxon>Pseudomonadota</taxon>
        <taxon>Gammaproteobacteria</taxon>
        <taxon>Oceanospirillales</taxon>
        <taxon>Endozoicomonadaceae</taxon>
        <taxon>Kistimonas</taxon>
    </lineage>
</organism>
<dbReference type="Proteomes" id="UP001500604">
    <property type="component" value="Unassembled WGS sequence"/>
</dbReference>
<comment type="caution">
    <text evidence="2">The sequence shown here is derived from an EMBL/GenBank/DDBJ whole genome shotgun (WGS) entry which is preliminary data.</text>
</comment>
<keyword evidence="1" id="KW-0812">Transmembrane</keyword>
<evidence type="ECO:0000313" key="2">
    <source>
        <dbReference type="EMBL" id="GAA4651065.1"/>
    </source>
</evidence>
<evidence type="ECO:0000313" key="3">
    <source>
        <dbReference type="Proteomes" id="UP001500604"/>
    </source>
</evidence>
<keyword evidence="1" id="KW-1133">Transmembrane helix</keyword>
<sequence length="121" mass="13011">MKTRLSRPLCTNLVLTQLGLGVTVFLGGGERRSEQLLETGTFFLGMWSGLLADALLTGGECTEVTRFSVYITVGIFLWGLPSLLASNVLVLDSDALSTAQVLPVFGLMMGMICALLERRLG</sequence>
<reference evidence="3" key="1">
    <citation type="journal article" date="2019" name="Int. J. Syst. Evol. Microbiol.">
        <title>The Global Catalogue of Microorganisms (GCM) 10K type strain sequencing project: providing services to taxonomists for standard genome sequencing and annotation.</title>
        <authorList>
            <consortium name="The Broad Institute Genomics Platform"/>
            <consortium name="The Broad Institute Genome Sequencing Center for Infectious Disease"/>
            <person name="Wu L."/>
            <person name="Ma J."/>
        </authorList>
    </citation>
    <scope>NUCLEOTIDE SEQUENCE [LARGE SCALE GENOMIC DNA]</scope>
    <source>
        <strain evidence="3">JCM 17805</strain>
    </source>
</reference>
<proteinExistence type="predicted"/>
<feature type="transmembrane region" description="Helical" evidence="1">
    <location>
        <begin position="69"/>
        <end position="91"/>
    </location>
</feature>
<name>A0ABP8V7Q1_9GAMM</name>
<dbReference type="EMBL" id="BAABFL010000435">
    <property type="protein sequence ID" value="GAA4651065.1"/>
    <property type="molecule type" value="Genomic_DNA"/>
</dbReference>